<evidence type="ECO:0000313" key="9">
    <source>
        <dbReference type="Proteomes" id="UP001642540"/>
    </source>
</evidence>
<dbReference type="InterPro" id="IPR029058">
    <property type="entry name" value="AB_hydrolase_fold"/>
</dbReference>
<keyword evidence="9" id="KW-1185">Reference proteome</keyword>
<gene>
    <name evidence="8" type="ORF">ODALV1_LOCUS21073</name>
</gene>
<evidence type="ECO:0000256" key="1">
    <source>
        <dbReference type="ARBA" id="ARBA00004613"/>
    </source>
</evidence>
<feature type="domain" description="Lipase" evidence="7">
    <location>
        <begin position="90"/>
        <end position="313"/>
    </location>
</feature>
<comment type="subcellular location">
    <subcellularLocation>
        <location evidence="1">Secreted</location>
    </subcellularLocation>
</comment>
<dbReference type="Pfam" id="PF00151">
    <property type="entry name" value="Lipase"/>
    <property type="match status" value="1"/>
</dbReference>
<protein>
    <recommendedName>
        <fullName evidence="7">Lipase domain-containing protein</fullName>
    </recommendedName>
</protein>
<dbReference type="PANTHER" id="PTHR11610:SF178">
    <property type="entry name" value="LIPASE MEMBER H-A-LIKE PROTEIN"/>
    <property type="match status" value="1"/>
</dbReference>
<proteinExistence type="inferred from homology"/>
<dbReference type="InterPro" id="IPR013818">
    <property type="entry name" value="Lipase"/>
</dbReference>
<feature type="chain" id="PRO_5047439558" description="Lipase domain-containing protein" evidence="6">
    <location>
        <begin position="24"/>
        <end position="370"/>
    </location>
</feature>
<dbReference type="SUPFAM" id="SSF53474">
    <property type="entry name" value="alpha/beta-Hydrolases"/>
    <property type="match status" value="1"/>
</dbReference>
<evidence type="ECO:0000256" key="6">
    <source>
        <dbReference type="SAM" id="SignalP"/>
    </source>
</evidence>
<feature type="region of interest" description="Disordered" evidence="5">
    <location>
        <begin position="31"/>
        <end position="51"/>
    </location>
</feature>
<sequence>MKRYKFLTFFIQVLLICAPCFKSELSQTKAEEVDNTDEKIPDTKPPNSPNRTQEICFQYAISPEDAEKMIQKYNITEEDDNDDMHGRSFFTEEVKKERQKQIRYLHKNQDNKWEALDINTMENSSSWNRAGKLKVLIHGLTSETHKNAEQLIKDQYMFQLGDAYMQERNDNVIIVDWTSLSRVPLYRYYIAADSTRYAGEAVAAFLIEVINRRLISSWKDVHIIGHSLGSHVSGVSGYEIHKQTESKVGRISGLDPAGPLFDDTGSLPSDTSRALDKSDADFVDIIHTNIGDVVTTLGGALGSTVVAGSVDFYLVACSHQASVRYFVESINNPVLACPCEYWKKYHDGNCNCTAQTGGTFMGDGCSERFY</sequence>
<accession>A0ABP1RBU7</accession>
<feature type="signal peptide" evidence="6">
    <location>
        <begin position="1"/>
        <end position="23"/>
    </location>
</feature>
<comment type="caution">
    <text evidence="8">The sequence shown here is derived from an EMBL/GenBank/DDBJ whole genome shotgun (WGS) entry which is preliminary data.</text>
</comment>
<feature type="compositionally biased region" description="Basic and acidic residues" evidence="5">
    <location>
        <begin position="31"/>
        <end position="42"/>
    </location>
</feature>
<keyword evidence="3" id="KW-0964">Secreted</keyword>
<name>A0ABP1RBU7_9HEXA</name>
<dbReference type="Proteomes" id="UP001642540">
    <property type="component" value="Unassembled WGS sequence"/>
</dbReference>
<dbReference type="InterPro" id="IPR000734">
    <property type="entry name" value="TAG_lipase"/>
</dbReference>
<evidence type="ECO:0000256" key="4">
    <source>
        <dbReference type="RuleBase" id="RU004262"/>
    </source>
</evidence>
<organism evidence="8 9">
    <name type="scientific">Orchesella dallaii</name>
    <dbReference type="NCBI Taxonomy" id="48710"/>
    <lineage>
        <taxon>Eukaryota</taxon>
        <taxon>Metazoa</taxon>
        <taxon>Ecdysozoa</taxon>
        <taxon>Arthropoda</taxon>
        <taxon>Hexapoda</taxon>
        <taxon>Collembola</taxon>
        <taxon>Entomobryomorpha</taxon>
        <taxon>Entomobryoidea</taxon>
        <taxon>Orchesellidae</taxon>
        <taxon>Orchesellinae</taxon>
        <taxon>Orchesella</taxon>
    </lineage>
</organism>
<evidence type="ECO:0000313" key="8">
    <source>
        <dbReference type="EMBL" id="CAL8125675.1"/>
    </source>
</evidence>
<dbReference type="PANTHER" id="PTHR11610">
    <property type="entry name" value="LIPASE"/>
    <property type="match status" value="1"/>
</dbReference>
<dbReference type="EMBL" id="CAXLJM020000069">
    <property type="protein sequence ID" value="CAL8125675.1"/>
    <property type="molecule type" value="Genomic_DNA"/>
</dbReference>
<keyword evidence="6" id="KW-0732">Signal</keyword>
<evidence type="ECO:0000259" key="7">
    <source>
        <dbReference type="Pfam" id="PF00151"/>
    </source>
</evidence>
<reference evidence="8 9" key="1">
    <citation type="submission" date="2024-08" db="EMBL/GenBank/DDBJ databases">
        <authorList>
            <person name="Cucini C."/>
            <person name="Frati F."/>
        </authorList>
    </citation>
    <scope>NUCLEOTIDE SEQUENCE [LARGE SCALE GENOMIC DNA]</scope>
</reference>
<evidence type="ECO:0000256" key="5">
    <source>
        <dbReference type="SAM" id="MobiDB-lite"/>
    </source>
</evidence>
<dbReference type="Gene3D" id="3.40.50.1820">
    <property type="entry name" value="alpha/beta hydrolase"/>
    <property type="match status" value="1"/>
</dbReference>
<evidence type="ECO:0000256" key="2">
    <source>
        <dbReference type="ARBA" id="ARBA00010701"/>
    </source>
</evidence>
<comment type="similarity">
    <text evidence="2 4">Belongs to the AB hydrolase superfamily. Lipase family.</text>
</comment>
<evidence type="ECO:0000256" key="3">
    <source>
        <dbReference type="ARBA" id="ARBA00022525"/>
    </source>
</evidence>